<evidence type="ECO:0000259" key="4">
    <source>
        <dbReference type="PROSITE" id="PS51118"/>
    </source>
</evidence>
<dbReference type="PANTHER" id="PTHR33204:SF29">
    <property type="entry name" value="TRANSCRIPTIONAL REGULATOR"/>
    <property type="match status" value="1"/>
</dbReference>
<protein>
    <submittedName>
        <fullName evidence="5">Winged helix-turn-helix transcriptional regulator</fullName>
    </submittedName>
</protein>
<dbReference type="InterPro" id="IPR002577">
    <property type="entry name" value="HTH_HxlR"/>
</dbReference>
<dbReference type="PROSITE" id="PS51118">
    <property type="entry name" value="HTH_HXLR"/>
    <property type="match status" value="1"/>
</dbReference>
<evidence type="ECO:0000256" key="3">
    <source>
        <dbReference type="ARBA" id="ARBA00023163"/>
    </source>
</evidence>
<dbReference type="SUPFAM" id="SSF46785">
    <property type="entry name" value="Winged helix' DNA-binding domain"/>
    <property type="match status" value="1"/>
</dbReference>
<sequence>MVIAIDRGADYVYNGKSYQCPIDLSVSLLSGRWKTSILCKLLTGKKRYGELKKLIPEVNHKMLTEQLRELEDAGIVSREVYPVVPPKVEYELTELGEALRPAISSLEKWGKRFQTENPSDSTRVSNR</sequence>
<keyword evidence="2" id="KW-0238">DNA-binding</keyword>
<dbReference type="Pfam" id="PF01638">
    <property type="entry name" value="HxlR"/>
    <property type="match status" value="1"/>
</dbReference>
<evidence type="ECO:0000256" key="2">
    <source>
        <dbReference type="ARBA" id="ARBA00023125"/>
    </source>
</evidence>
<dbReference type="Gene3D" id="1.10.10.10">
    <property type="entry name" value="Winged helix-like DNA-binding domain superfamily/Winged helix DNA-binding domain"/>
    <property type="match status" value="1"/>
</dbReference>
<proteinExistence type="predicted"/>
<evidence type="ECO:0000313" key="5">
    <source>
        <dbReference type="EMBL" id="MFC0215743.1"/>
    </source>
</evidence>
<keyword evidence="1" id="KW-0805">Transcription regulation</keyword>
<evidence type="ECO:0000313" key="6">
    <source>
        <dbReference type="Proteomes" id="UP001589776"/>
    </source>
</evidence>
<gene>
    <name evidence="5" type="ORF">ACFFK0_25430</name>
</gene>
<comment type="caution">
    <text evidence="5">The sequence shown here is derived from an EMBL/GenBank/DDBJ whole genome shotgun (WGS) entry which is preliminary data.</text>
</comment>
<keyword evidence="3" id="KW-0804">Transcription</keyword>
<organism evidence="5 6">
    <name type="scientific">Paenibacillus chartarius</name>
    <dbReference type="NCBI Taxonomy" id="747481"/>
    <lineage>
        <taxon>Bacteria</taxon>
        <taxon>Bacillati</taxon>
        <taxon>Bacillota</taxon>
        <taxon>Bacilli</taxon>
        <taxon>Bacillales</taxon>
        <taxon>Paenibacillaceae</taxon>
        <taxon>Paenibacillus</taxon>
    </lineage>
</organism>
<keyword evidence="6" id="KW-1185">Reference proteome</keyword>
<reference evidence="5 6" key="1">
    <citation type="submission" date="2024-09" db="EMBL/GenBank/DDBJ databases">
        <authorList>
            <person name="Sun Q."/>
            <person name="Mori K."/>
        </authorList>
    </citation>
    <scope>NUCLEOTIDE SEQUENCE [LARGE SCALE GENOMIC DNA]</scope>
    <source>
        <strain evidence="5 6">CCM 7759</strain>
    </source>
</reference>
<accession>A0ABV6DSW7</accession>
<name>A0ABV6DSW7_9BACL</name>
<dbReference type="EMBL" id="JBHLWN010000102">
    <property type="protein sequence ID" value="MFC0215743.1"/>
    <property type="molecule type" value="Genomic_DNA"/>
</dbReference>
<dbReference type="InterPro" id="IPR036390">
    <property type="entry name" value="WH_DNA-bd_sf"/>
</dbReference>
<dbReference type="Proteomes" id="UP001589776">
    <property type="component" value="Unassembled WGS sequence"/>
</dbReference>
<evidence type="ECO:0000256" key="1">
    <source>
        <dbReference type="ARBA" id="ARBA00023015"/>
    </source>
</evidence>
<dbReference type="PANTHER" id="PTHR33204">
    <property type="entry name" value="TRANSCRIPTIONAL REGULATOR, MARR FAMILY"/>
    <property type="match status" value="1"/>
</dbReference>
<dbReference type="InterPro" id="IPR036388">
    <property type="entry name" value="WH-like_DNA-bd_sf"/>
</dbReference>
<feature type="domain" description="HTH hxlR-type" evidence="4">
    <location>
        <begin position="20"/>
        <end position="118"/>
    </location>
</feature>
<dbReference type="RefSeq" id="WP_014651242.1">
    <property type="nucleotide sequence ID" value="NZ_JBHLWN010000102.1"/>
</dbReference>